<dbReference type="PANTHER" id="PTHR34595">
    <property type="entry name" value="BLR5612 PROTEIN"/>
    <property type="match status" value="1"/>
</dbReference>
<sequence>MTDVLAGYSAAGPGHDEMLQSTGAAREAWAQMADLAGLADGSQLAARAREVVDLLEDNGVRFGAGRAAAPWRLDPLPVLFDELEWARVEAGLQQRALLLDHILTDISGDSRLLTSGLIPPSLVLAHPGLLREVADIRNPGPHQLVMLGTDIARNADGSWQVLADRAQVPMGMGYAMQDRRIVAEVLSGLYRHSRIRRVGPFFQAMRAAVHGAAPQHAEGSPRAVLLSPGPFSAAAFDQAYVATMLGYPLVEGSDLVVEDGRLWMRALGRLEPVDVVLRHVEAAFCDPLELRGSNGLGVPGLAQAAREGSVSIANPLGAGVLDNPGLLTYLPRLCREVLGEELLIPSTVTYWCGERSMGSHVIANLDRLVVRHTAPGSPSLRGWELTIGQRADLSARIAAEPHLWVAQERVEASTTPTVNGTRLEARATQLRTFAAASGDGYEIMSGGVARVADGASDLVEPGTVGTAKDVWVLSSRPFTVSDPWLTEEAVPARGRVPSSISPGAAEGLFWFGRYAERAENNARLVRAIGDRWNDFSDAARGNGIPASGGPADQGGSAPSGTSRIQYDGAAALGVLEAALAEVVGPGALPDLVTDPDLLGSVAQSVGGLRQCATGVRDQLSGDMWAALSSLERSLEVQRRRQERQRGAVDVGPITTRLLEPLLSIAGILGEAMVRDVGWCLLDAGRRLERAQYIVETFAATLTADRDPGVDALVLESVLNAHESGITYRRRYQSRASIETLLDLMLMDERNPRSLRFQLSKLQVALAQVPAPARGVGDRDALLADVVGLLAEADTHVLGARGADGSRDQLADVLTAMAWRLRALGDEIARIHFTHPVPTAFLDASGTYAGAAGPAAPAPFGPTHQVGDEAVWSEPGLGKGES</sequence>
<evidence type="ECO:0000256" key="1">
    <source>
        <dbReference type="SAM" id="MobiDB-lite"/>
    </source>
</evidence>
<feature type="region of interest" description="Disordered" evidence="1">
    <location>
        <begin position="539"/>
        <end position="562"/>
    </location>
</feature>
<feature type="region of interest" description="Disordered" evidence="1">
    <location>
        <begin position="854"/>
        <end position="881"/>
    </location>
</feature>
<name>A0A2A9CWY2_9MICO</name>
<dbReference type="RefSeq" id="WP_098467897.1">
    <property type="nucleotide sequence ID" value="NZ_PDJD01000001.1"/>
</dbReference>
<dbReference type="Pfam" id="PF14403">
    <property type="entry name" value="CP_ATPgrasp_2"/>
    <property type="match status" value="1"/>
</dbReference>
<reference evidence="4 5" key="1">
    <citation type="submission" date="2017-10" db="EMBL/GenBank/DDBJ databases">
        <title>Sequencing the genomes of 1000 actinobacteria strains.</title>
        <authorList>
            <person name="Klenk H.-P."/>
        </authorList>
    </citation>
    <scope>NUCLEOTIDE SEQUENCE [LARGE SCALE GENOMIC DNA]</scope>
    <source>
        <strain evidence="4 5">DSM 21801</strain>
    </source>
</reference>
<dbReference type="InterPro" id="IPR007296">
    <property type="entry name" value="DUF403"/>
</dbReference>
<comment type="caution">
    <text evidence="4">The sequence shown here is derived from an EMBL/GenBank/DDBJ whole genome shotgun (WGS) entry which is preliminary data.</text>
</comment>
<accession>A0A2A9CWY2</accession>
<evidence type="ECO:0000313" key="5">
    <source>
        <dbReference type="Proteomes" id="UP000224915"/>
    </source>
</evidence>
<dbReference type="AlphaFoldDB" id="A0A2A9CWY2"/>
<dbReference type="OrthoDB" id="9803842at2"/>
<gene>
    <name evidence="4" type="ORF">ATL40_0189</name>
</gene>
<protein>
    <submittedName>
        <fullName evidence="4">Putative circularly permuted ATP-grasp superfamily protein</fullName>
    </submittedName>
</protein>
<evidence type="ECO:0000259" key="3">
    <source>
        <dbReference type="Pfam" id="PF14403"/>
    </source>
</evidence>
<dbReference type="Pfam" id="PF04168">
    <property type="entry name" value="Alpha-E"/>
    <property type="match status" value="1"/>
</dbReference>
<dbReference type="Gene3D" id="3.40.50.11290">
    <property type="match status" value="1"/>
</dbReference>
<dbReference type="PANTHER" id="PTHR34595:SF2">
    <property type="entry name" value="BLR2978 PROTEIN"/>
    <property type="match status" value="1"/>
</dbReference>
<dbReference type="SUPFAM" id="SSF56059">
    <property type="entry name" value="Glutathione synthetase ATP-binding domain-like"/>
    <property type="match status" value="1"/>
</dbReference>
<evidence type="ECO:0000259" key="2">
    <source>
        <dbReference type="Pfam" id="PF04168"/>
    </source>
</evidence>
<feature type="domain" description="DUF403" evidence="2">
    <location>
        <begin position="504"/>
        <end position="832"/>
    </location>
</feature>
<proteinExistence type="predicted"/>
<dbReference type="InterPro" id="IPR051680">
    <property type="entry name" value="ATP-dep_Glu-Cys_Ligase-2"/>
</dbReference>
<feature type="domain" description="Circularly permuted ATP-grasp type 2" evidence="3">
    <location>
        <begin position="77"/>
        <end position="452"/>
    </location>
</feature>
<dbReference type="EMBL" id="PDJD01000001">
    <property type="protein sequence ID" value="PFG18646.1"/>
    <property type="molecule type" value="Genomic_DNA"/>
</dbReference>
<dbReference type="Gene3D" id="3.30.1490.270">
    <property type="match status" value="1"/>
</dbReference>
<dbReference type="InterPro" id="IPR025841">
    <property type="entry name" value="CP_ATPgrasp_2"/>
</dbReference>
<keyword evidence="5" id="KW-1185">Reference proteome</keyword>
<dbReference type="Proteomes" id="UP000224915">
    <property type="component" value="Unassembled WGS sequence"/>
</dbReference>
<organism evidence="4 5">
    <name type="scientific">Serinibacter salmoneus</name>
    <dbReference type="NCBI Taxonomy" id="556530"/>
    <lineage>
        <taxon>Bacteria</taxon>
        <taxon>Bacillati</taxon>
        <taxon>Actinomycetota</taxon>
        <taxon>Actinomycetes</taxon>
        <taxon>Micrococcales</taxon>
        <taxon>Beutenbergiaceae</taxon>
        <taxon>Serinibacter</taxon>
    </lineage>
</organism>
<evidence type="ECO:0000313" key="4">
    <source>
        <dbReference type="EMBL" id="PFG18646.1"/>
    </source>
</evidence>